<dbReference type="Proteomes" id="UP000233769">
    <property type="component" value="Chromosome tk0001"/>
</dbReference>
<evidence type="ECO:0000313" key="2">
    <source>
        <dbReference type="Proteomes" id="UP000233769"/>
    </source>
</evidence>
<sequence>MGRFLDIDPSSWLVSHTKGRTTPLGADQVLTMARAQSRR</sequence>
<gene>
    <name evidence="1" type="ORF">TK0001_5462</name>
</gene>
<dbReference type="EMBL" id="LT962688">
    <property type="protein sequence ID" value="SOR32028.1"/>
    <property type="molecule type" value="Genomic_DNA"/>
</dbReference>
<proteinExistence type="predicted"/>
<accession>A0A2N9AXL0</accession>
<protein>
    <submittedName>
        <fullName evidence="1">Uncharacterized protein</fullName>
    </submittedName>
</protein>
<reference evidence="2" key="1">
    <citation type="submission" date="2017-10" db="EMBL/GenBank/DDBJ databases">
        <authorList>
            <person name="Regsiter A."/>
            <person name="William W."/>
        </authorList>
    </citation>
    <scope>NUCLEOTIDE SEQUENCE [LARGE SCALE GENOMIC DNA]</scope>
</reference>
<dbReference type="AlphaFoldDB" id="A0A2N9AXL0"/>
<evidence type="ECO:0000313" key="1">
    <source>
        <dbReference type="EMBL" id="SOR32028.1"/>
    </source>
</evidence>
<name>A0A2N9AXL0_METEX</name>
<organism evidence="1 2">
    <name type="scientific">Methylorubrum extorquens</name>
    <name type="common">Methylobacterium dichloromethanicum</name>
    <name type="synonym">Methylobacterium extorquens</name>
    <dbReference type="NCBI Taxonomy" id="408"/>
    <lineage>
        <taxon>Bacteria</taxon>
        <taxon>Pseudomonadati</taxon>
        <taxon>Pseudomonadota</taxon>
        <taxon>Alphaproteobacteria</taxon>
        <taxon>Hyphomicrobiales</taxon>
        <taxon>Methylobacteriaceae</taxon>
        <taxon>Methylorubrum</taxon>
    </lineage>
</organism>